<evidence type="ECO:0000256" key="2">
    <source>
        <dbReference type="ARBA" id="ARBA00004162"/>
    </source>
</evidence>
<evidence type="ECO:0000313" key="11">
    <source>
        <dbReference type="EMBL" id="MBX7490162.1"/>
    </source>
</evidence>
<keyword evidence="11" id="KW-0969">Cilium</keyword>
<keyword evidence="11" id="KW-0966">Cell projection</keyword>
<evidence type="ECO:0000256" key="9">
    <source>
        <dbReference type="ARBA" id="ARBA00023136"/>
    </source>
</evidence>
<keyword evidence="11" id="KW-0282">Flagellum</keyword>
<comment type="function">
    <text evidence="1 10">Controls the rotational direction of flagella during chemotaxis.</text>
</comment>
<evidence type="ECO:0000256" key="1">
    <source>
        <dbReference type="ARBA" id="ARBA00002254"/>
    </source>
</evidence>
<dbReference type="InterPro" id="IPR005503">
    <property type="entry name" value="FliL"/>
</dbReference>
<dbReference type="EMBL" id="JAIGYQ010000001">
    <property type="protein sequence ID" value="MBX7490162.1"/>
    <property type="molecule type" value="Genomic_DNA"/>
</dbReference>
<evidence type="ECO:0000256" key="7">
    <source>
        <dbReference type="ARBA" id="ARBA00022779"/>
    </source>
</evidence>
<name>A0ABS7JLA4_9HELI</name>
<keyword evidence="12" id="KW-1185">Reference proteome</keyword>
<dbReference type="PANTHER" id="PTHR35091:SF2">
    <property type="entry name" value="FLAGELLAR PROTEIN FLIL"/>
    <property type="match status" value="1"/>
</dbReference>
<comment type="subcellular location">
    <subcellularLocation>
        <location evidence="2">Cell membrane</location>
        <topology evidence="2">Single-pass membrane protein</topology>
    </subcellularLocation>
</comment>
<dbReference type="Proteomes" id="UP000700059">
    <property type="component" value="Unassembled WGS sequence"/>
</dbReference>
<feature type="transmembrane region" description="Helical" evidence="10">
    <location>
        <begin position="21"/>
        <end position="44"/>
    </location>
</feature>
<comment type="caution">
    <text evidence="11">The sequence shown here is derived from an EMBL/GenBank/DDBJ whole genome shotgun (WGS) entry which is preliminary data.</text>
</comment>
<keyword evidence="7 10" id="KW-0283">Flagellar rotation</keyword>
<evidence type="ECO:0000256" key="10">
    <source>
        <dbReference type="RuleBase" id="RU364125"/>
    </source>
</evidence>
<organism evidence="11 12">
    <name type="scientific">Helicobacter turcicus</name>
    <dbReference type="NCBI Taxonomy" id="2867412"/>
    <lineage>
        <taxon>Bacteria</taxon>
        <taxon>Pseudomonadati</taxon>
        <taxon>Campylobacterota</taxon>
        <taxon>Epsilonproteobacteria</taxon>
        <taxon>Campylobacterales</taxon>
        <taxon>Helicobacteraceae</taxon>
        <taxon>Helicobacter</taxon>
    </lineage>
</organism>
<keyword evidence="5 10" id="KW-0145">Chemotaxis</keyword>
<reference evidence="11 12" key="1">
    <citation type="submission" date="2021-08" db="EMBL/GenBank/DDBJ databases">
        <title>Helicobacter spp. isolated from feces of Anatolian Ground Squirrel (Spermophilus xanthoprymnus) in Turkey.</title>
        <authorList>
            <person name="Aydin F."/>
            <person name="Abay S."/>
            <person name="Kayman T."/>
            <person name="Karakaya E."/>
            <person name="Saticioglu I.B."/>
        </authorList>
    </citation>
    <scope>NUCLEOTIDE SEQUENCE [LARGE SCALE GENOMIC DNA]</scope>
    <source>
        <strain evidence="11 12">Faydin-H70</strain>
    </source>
</reference>
<keyword evidence="4 10" id="KW-1003">Cell membrane</keyword>
<proteinExistence type="inferred from homology"/>
<keyword evidence="6 10" id="KW-0812">Transmembrane</keyword>
<keyword evidence="8 10" id="KW-1133">Transmembrane helix</keyword>
<comment type="similarity">
    <text evidence="3 10">Belongs to the FliL family.</text>
</comment>
<evidence type="ECO:0000256" key="3">
    <source>
        <dbReference type="ARBA" id="ARBA00008281"/>
    </source>
</evidence>
<evidence type="ECO:0000256" key="5">
    <source>
        <dbReference type="ARBA" id="ARBA00022500"/>
    </source>
</evidence>
<dbReference type="NCBIfam" id="NF006283">
    <property type="entry name" value="PRK08455.1"/>
    <property type="match status" value="1"/>
</dbReference>
<evidence type="ECO:0000313" key="12">
    <source>
        <dbReference type="Proteomes" id="UP000700059"/>
    </source>
</evidence>
<dbReference type="Pfam" id="PF03748">
    <property type="entry name" value="FliL"/>
    <property type="match status" value="1"/>
</dbReference>
<dbReference type="RefSeq" id="WP_221531412.1">
    <property type="nucleotide sequence ID" value="NZ_JAIGYP010000001.1"/>
</dbReference>
<protein>
    <recommendedName>
        <fullName evidence="10">Flagellar protein FliL</fullName>
    </recommendedName>
</protein>
<gene>
    <name evidence="11" type="primary">fliL</name>
    <name evidence="11" type="ORF">K4G57_01535</name>
</gene>
<dbReference type="PANTHER" id="PTHR35091">
    <property type="entry name" value="FLAGELLAR PROTEIN FLIL"/>
    <property type="match status" value="1"/>
</dbReference>
<evidence type="ECO:0000256" key="8">
    <source>
        <dbReference type="ARBA" id="ARBA00022989"/>
    </source>
</evidence>
<keyword evidence="9 10" id="KW-0472">Membrane</keyword>
<sequence>MAEEEEKKPSKLDGLKQNKMILFIIIGVVALLLIILIVVGILIFSGGDEPAAEGGAAPQAQQSAANKGSVANPNSSLLSVGPMYPLDQFIVNLLASGGGKRYLKTSIALELSIPEMQAELDTKRDVLRDTVITILSSKTFEEVQTTKGKQKLKEELMGRINEFLVDGRVANMFFTEFVVQ</sequence>
<accession>A0ABS7JLA4</accession>
<evidence type="ECO:0000256" key="6">
    <source>
        <dbReference type="ARBA" id="ARBA00022692"/>
    </source>
</evidence>
<evidence type="ECO:0000256" key="4">
    <source>
        <dbReference type="ARBA" id="ARBA00022475"/>
    </source>
</evidence>